<sequence>MTILKVMFAVAIGTYVAYELTIRNRKTLSSGHTKNNLSSTYQRTPLNLE</sequence>
<protein>
    <submittedName>
        <fullName evidence="2">Uncharacterized protein</fullName>
    </submittedName>
</protein>
<evidence type="ECO:0000256" key="1">
    <source>
        <dbReference type="SAM" id="MobiDB-lite"/>
    </source>
</evidence>
<keyword evidence="3" id="KW-1185">Reference proteome</keyword>
<accession>A0A6C0GGC6</accession>
<dbReference type="KEGG" id="rhoz:GXP67_09260"/>
<evidence type="ECO:0000313" key="2">
    <source>
        <dbReference type="EMBL" id="QHT66833.1"/>
    </source>
</evidence>
<feature type="region of interest" description="Disordered" evidence="1">
    <location>
        <begin position="29"/>
        <end position="49"/>
    </location>
</feature>
<dbReference type="AlphaFoldDB" id="A0A6C0GGC6"/>
<dbReference type="EMBL" id="CP048222">
    <property type="protein sequence ID" value="QHT66833.1"/>
    <property type="molecule type" value="Genomic_DNA"/>
</dbReference>
<organism evidence="2 3">
    <name type="scientific">Rhodocytophaga rosea</name>
    <dbReference type="NCBI Taxonomy" id="2704465"/>
    <lineage>
        <taxon>Bacteria</taxon>
        <taxon>Pseudomonadati</taxon>
        <taxon>Bacteroidota</taxon>
        <taxon>Cytophagia</taxon>
        <taxon>Cytophagales</taxon>
        <taxon>Rhodocytophagaceae</taxon>
        <taxon>Rhodocytophaga</taxon>
    </lineage>
</organism>
<proteinExistence type="predicted"/>
<name>A0A6C0GGC6_9BACT</name>
<gene>
    <name evidence="2" type="ORF">GXP67_09260</name>
</gene>
<dbReference type="Proteomes" id="UP000480178">
    <property type="component" value="Chromosome"/>
</dbReference>
<dbReference type="RefSeq" id="WP_162442885.1">
    <property type="nucleotide sequence ID" value="NZ_CP048222.1"/>
</dbReference>
<reference evidence="2 3" key="1">
    <citation type="submission" date="2020-01" db="EMBL/GenBank/DDBJ databases">
        <authorList>
            <person name="Kim M.K."/>
        </authorList>
    </citation>
    <scope>NUCLEOTIDE SEQUENCE [LARGE SCALE GENOMIC DNA]</scope>
    <source>
        <strain evidence="2 3">172606-1</strain>
    </source>
</reference>
<evidence type="ECO:0000313" key="3">
    <source>
        <dbReference type="Proteomes" id="UP000480178"/>
    </source>
</evidence>